<evidence type="ECO:0000256" key="5">
    <source>
        <dbReference type="ARBA" id="ARBA00022989"/>
    </source>
</evidence>
<comment type="subcellular location">
    <subcellularLocation>
        <location evidence="1">Cell inner membrane</location>
        <topology evidence="1">Multi-pass membrane protein</topology>
    </subcellularLocation>
</comment>
<evidence type="ECO:0000256" key="1">
    <source>
        <dbReference type="ARBA" id="ARBA00004429"/>
    </source>
</evidence>
<feature type="transmembrane region" description="Helical" evidence="7">
    <location>
        <begin position="50"/>
        <end position="83"/>
    </location>
</feature>
<dbReference type="NCBIfam" id="TIGR00797">
    <property type="entry name" value="matE"/>
    <property type="match status" value="1"/>
</dbReference>
<dbReference type="GO" id="GO:0015297">
    <property type="term" value="F:antiporter activity"/>
    <property type="evidence" value="ECO:0007669"/>
    <property type="project" value="InterPro"/>
</dbReference>
<dbReference type="STRING" id="1122133.SAMN02745157_1328"/>
<feature type="transmembrane region" description="Helical" evidence="7">
    <location>
        <begin position="192"/>
        <end position="217"/>
    </location>
</feature>
<feature type="transmembrane region" description="Helical" evidence="7">
    <location>
        <begin position="249"/>
        <end position="271"/>
    </location>
</feature>
<evidence type="ECO:0000256" key="6">
    <source>
        <dbReference type="ARBA" id="ARBA00023136"/>
    </source>
</evidence>
<dbReference type="PANTHER" id="PTHR43549:SF3">
    <property type="entry name" value="MULTIDRUG RESISTANCE PROTEIN YPNP-RELATED"/>
    <property type="match status" value="1"/>
</dbReference>
<feature type="transmembrane region" description="Helical" evidence="7">
    <location>
        <begin position="136"/>
        <end position="156"/>
    </location>
</feature>
<evidence type="ECO:0000256" key="2">
    <source>
        <dbReference type="ARBA" id="ARBA00022448"/>
    </source>
</evidence>
<protein>
    <submittedName>
        <fullName evidence="8">Putative efflux protein, MATE family</fullName>
    </submittedName>
</protein>
<evidence type="ECO:0000313" key="8">
    <source>
        <dbReference type="EMBL" id="SHE96332.1"/>
    </source>
</evidence>
<keyword evidence="2" id="KW-0813">Transport</keyword>
<name>A0A1M4XSW1_9HYPH</name>
<feature type="transmembrane region" description="Helical" evidence="7">
    <location>
        <begin position="425"/>
        <end position="445"/>
    </location>
</feature>
<dbReference type="InterPro" id="IPR048279">
    <property type="entry name" value="MdtK-like"/>
</dbReference>
<feature type="transmembrane region" description="Helical" evidence="7">
    <location>
        <begin position="326"/>
        <end position="353"/>
    </location>
</feature>
<dbReference type="InterPro" id="IPR052031">
    <property type="entry name" value="Membrane_Transporter-Flippase"/>
</dbReference>
<dbReference type="GO" id="GO:0042910">
    <property type="term" value="F:xenobiotic transmembrane transporter activity"/>
    <property type="evidence" value="ECO:0007669"/>
    <property type="project" value="InterPro"/>
</dbReference>
<feature type="transmembrane region" description="Helical" evidence="7">
    <location>
        <begin position="95"/>
        <end position="116"/>
    </location>
</feature>
<sequence length="455" mass="48570">MARQPTLLPEGPLWRTFLVFLIPMMLSNVLQALSGTVNNVYLGQMIGVRALAAVSAFFPILFLFISFIIGIGSGASVLIGQAFGAQKFDEVKRVAGTTLAVAILFGLIVAAFGGSSTERLLALVGTPADILPDSTHYARIMLIAMPGLFVFLLSTAMMRGVGDTVTPLYALAISTLVGLIVTPLLIKGALGLPALGIASGAYASILSFIIALIWLAWFMRRRRHPLAPDAVLFRALWIDRTILVSVLRIGLPSGVQLILVSLAEVAVLSLVNGFGSDATAAYGTVNQVVSYVQFPAISIAITASIFGAQAIGAGRADRLGQITRTGIAMTLVISGTLVLLAYLFSRTIIGFFITDPDVVELAQRLLHITLWSYIVFGLAAVVAGVMRASGTVLVPTAISILAIVGVEVPVAYILSKRMGIDGVWIAYPVAFTAMLLMQSAYYWFVWRKKPIKRLI</sequence>
<dbReference type="InterPro" id="IPR002528">
    <property type="entry name" value="MATE_fam"/>
</dbReference>
<dbReference type="AlphaFoldDB" id="A0A1M4XSW1"/>
<accession>A0A1M4XSW1</accession>
<dbReference type="PIRSF" id="PIRSF006603">
    <property type="entry name" value="DinF"/>
    <property type="match status" value="1"/>
</dbReference>
<proteinExistence type="predicted"/>
<keyword evidence="3" id="KW-1003">Cell membrane</keyword>
<feature type="transmembrane region" description="Helical" evidence="7">
    <location>
        <begin position="12"/>
        <end position="30"/>
    </location>
</feature>
<evidence type="ECO:0000256" key="4">
    <source>
        <dbReference type="ARBA" id="ARBA00022692"/>
    </source>
</evidence>
<feature type="transmembrane region" description="Helical" evidence="7">
    <location>
        <begin position="291"/>
        <end position="314"/>
    </location>
</feature>
<dbReference type="CDD" id="cd13138">
    <property type="entry name" value="MATE_yoeA_like"/>
    <property type="match status" value="1"/>
</dbReference>
<evidence type="ECO:0000256" key="7">
    <source>
        <dbReference type="SAM" id="Phobius"/>
    </source>
</evidence>
<dbReference type="Proteomes" id="UP000184485">
    <property type="component" value="Unassembled WGS sequence"/>
</dbReference>
<feature type="transmembrane region" description="Helical" evidence="7">
    <location>
        <begin position="365"/>
        <end position="385"/>
    </location>
</feature>
<gene>
    <name evidence="8" type="ORF">SAMN02745157_1328</name>
</gene>
<keyword evidence="6 7" id="KW-0472">Membrane</keyword>
<keyword evidence="5 7" id="KW-1133">Transmembrane helix</keyword>
<dbReference type="GO" id="GO:0005886">
    <property type="term" value="C:plasma membrane"/>
    <property type="evidence" value="ECO:0007669"/>
    <property type="project" value="UniProtKB-SubCell"/>
</dbReference>
<organism evidence="8 9">
    <name type="scientific">Kaistia soli DSM 19436</name>
    <dbReference type="NCBI Taxonomy" id="1122133"/>
    <lineage>
        <taxon>Bacteria</taxon>
        <taxon>Pseudomonadati</taxon>
        <taxon>Pseudomonadota</taxon>
        <taxon>Alphaproteobacteria</taxon>
        <taxon>Hyphomicrobiales</taxon>
        <taxon>Kaistiaceae</taxon>
        <taxon>Kaistia</taxon>
    </lineage>
</organism>
<dbReference type="EMBL" id="FQUP01000001">
    <property type="protein sequence ID" value="SHE96332.1"/>
    <property type="molecule type" value="Genomic_DNA"/>
</dbReference>
<reference evidence="8 9" key="1">
    <citation type="submission" date="2016-11" db="EMBL/GenBank/DDBJ databases">
        <authorList>
            <person name="Jaros S."/>
            <person name="Januszkiewicz K."/>
            <person name="Wedrychowicz H."/>
        </authorList>
    </citation>
    <scope>NUCLEOTIDE SEQUENCE [LARGE SCALE GENOMIC DNA]</scope>
    <source>
        <strain evidence="8 9">DSM 19436</strain>
    </source>
</reference>
<evidence type="ECO:0000256" key="3">
    <source>
        <dbReference type="ARBA" id="ARBA00022475"/>
    </source>
</evidence>
<feature type="transmembrane region" description="Helical" evidence="7">
    <location>
        <begin position="392"/>
        <end position="413"/>
    </location>
</feature>
<dbReference type="PANTHER" id="PTHR43549">
    <property type="entry name" value="MULTIDRUG RESISTANCE PROTEIN YPNP-RELATED"/>
    <property type="match status" value="1"/>
</dbReference>
<keyword evidence="4 7" id="KW-0812">Transmembrane</keyword>
<dbReference type="RefSeq" id="WP_073051894.1">
    <property type="nucleotide sequence ID" value="NZ_FQUP01000001.1"/>
</dbReference>
<keyword evidence="9" id="KW-1185">Reference proteome</keyword>
<feature type="transmembrane region" description="Helical" evidence="7">
    <location>
        <begin position="168"/>
        <end position="186"/>
    </location>
</feature>
<dbReference type="Pfam" id="PF01554">
    <property type="entry name" value="MatE"/>
    <property type="match status" value="2"/>
</dbReference>
<evidence type="ECO:0000313" key="9">
    <source>
        <dbReference type="Proteomes" id="UP000184485"/>
    </source>
</evidence>